<evidence type="ECO:0000256" key="2">
    <source>
        <dbReference type="ARBA" id="ARBA00023163"/>
    </source>
</evidence>
<dbReference type="EMBL" id="LYPA01000064">
    <property type="protein sequence ID" value="OBR65027.1"/>
    <property type="molecule type" value="Genomic_DNA"/>
</dbReference>
<dbReference type="PROSITE" id="PS01124">
    <property type="entry name" value="HTH_ARAC_FAMILY_2"/>
    <property type="match status" value="1"/>
</dbReference>
<evidence type="ECO:0000256" key="1">
    <source>
        <dbReference type="ARBA" id="ARBA00023015"/>
    </source>
</evidence>
<name>A0A1A5YHF9_9BACL</name>
<dbReference type="Gene3D" id="1.10.10.60">
    <property type="entry name" value="Homeodomain-like"/>
    <property type="match status" value="2"/>
</dbReference>
<dbReference type="InterPro" id="IPR011256">
    <property type="entry name" value="Reg_factor_effector_dom_sf"/>
</dbReference>
<dbReference type="GO" id="GO:0003700">
    <property type="term" value="F:DNA-binding transcription factor activity"/>
    <property type="evidence" value="ECO:0007669"/>
    <property type="project" value="InterPro"/>
</dbReference>
<dbReference type="Proteomes" id="UP000092024">
    <property type="component" value="Unassembled WGS sequence"/>
</dbReference>
<evidence type="ECO:0000313" key="5">
    <source>
        <dbReference type="Proteomes" id="UP000092024"/>
    </source>
</evidence>
<accession>A0A1A5YHF9</accession>
<evidence type="ECO:0000313" key="4">
    <source>
        <dbReference type="EMBL" id="OBR65027.1"/>
    </source>
</evidence>
<reference evidence="4 5" key="1">
    <citation type="submission" date="2016-05" db="EMBL/GenBank/DDBJ databases">
        <title>Paenibacillus oryzae. sp. nov., isolated from the rice root.</title>
        <authorList>
            <person name="Zhang J."/>
            <person name="Zhang X."/>
        </authorList>
    </citation>
    <scope>NUCLEOTIDE SEQUENCE [LARGE SCALE GENOMIC DNA]</scope>
    <source>
        <strain evidence="4 5">1DrF-4</strain>
    </source>
</reference>
<dbReference type="SMART" id="SM00871">
    <property type="entry name" value="AraC_E_bind"/>
    <property type="match status" value="1"/>
</dbReference>
<dbReference type="PANTHER" id="PTHR40055">
    <property type="entry name" value="TRANSCRIPTIONAL REGULATOR YGIV-RELATED"/>
    <property type="match status" value="1"/>
</dbReference>
<dbReference type="AlphaFoldDB" id="A0A1A5YHF9"/>
<dbReference type="InterPro" id="IPR009057">
    <property type="entry name" value="Homeodomain-like_sf"/>
</dbReference>
<dbReference type="InterPro" id="IPR050908">
    <property type="entry name" value="SmbC-like"/>
</dbReference>
<dbReference type="STRING" id="1844972.A7K91_05535"/>
<evidence type="ECO:0000259" key="3">
    <source>
        <dbReference type="PROSITE" id="PS01124"/>
    </source>
</evidence>
<protein>
    <recommendedName>
        <fullName evidence="3">HTH araC/xylS-type domain-containing protein</fullName>
    </recommendedName>
</protein>
<gene>
    <name evidence="4" type="ORF">A7K91_05535</name>
</gene>
<dbReference type="Gene3D" id="3.20.80.10">
    <property type="entry name" value="Regulatory factor, effector binding domain"/>
    <property type="match status" value="1"/>
</dbReference>
<sequence length="324" mass="37281">MGNQPVTIQDRHRFLVYQSMDYIEEHLNEKLSLQMMAEQAAYSPFHFHRLFKAVTGEKLNDYVKRTRLERALLKTILFHDQSLSEIAIDCGFSSIGDFSRSFKGYFGKNASWFREQSYDNNRKICEVDRKIAERYFDTTYYNRISPDGTTRVEAKRALKVTVKQLPSYHVIYDRCIGGSDFYFDQERNQESIRQAFVKVLSLSRLKSNAVYQAMNIGIPSPYPFPLLGDQGRCRRYDACVTIPANADVNGDEAIGSRRLAGGLYGVIQIDKQASLYPFILEFFLYEWLPASGFVLDDSRPVLELFPVSDVGHAIYIDCCIPIIK</sequence>
<keyword evidence="2" id="KW-0804">Transcription</keyword>
<dbReference type="InterPro" id="IPR010499">
    <property type="entry name" value="AraC_E-bd"/>
</dbReference>
<proteinExistence type="predicted"/>
<keyword evidence="1" id="KW-0805">Transcription regulation</keyword>
<keyword evidence="5" id="KW-1185">Reference proteome</keyword>
<dbReference type="SMART" id="SM00342">
    <property type="entry name" value="HTH_ARAC"/>
    <property type="match status" value="1"/>
</dbReference>
<comment type="caution">
    <text evidence="4">The sequence shown here is derived from an EMBL/GenBank/DDBJ whole genome shotgun (WGS) entry which is preliminary data.</text>
</comment>
<dbReference type="InterPro" id="IPR018060">
    <property type="entry name" value="HTH_AraC"/>
</dbReference>
<dbReference type="SUPFAM" id="SSF46689">
    <property type="entry name" value="Homeodomain-like"/>
    <property type="match status" value="2"/>
</dbReference>
<dbReference type="PANTHER" id="PTHR40055:SF1">
    <property type="entry name" value="TRANSCRIPTIONAL REGULATOR YGIV-RELATED"/>
    <property type="match status" value="1"/>
</dbReference>
<dbReference type="SUPFAM" id="SSF55136">
    <property type="entry name" value="Probable bacterial effector-binding domain"/>
    <property type="match status" value="1"/>
</dbReference>
<dbReference type="GO" id="GO:0043565">
    <property type="term" value="F:sequence-specific DNA binding"/>
    <property type="evidence" value="ECO:0007669"/>
    <property type="project" value="InterPro"/>
</dbReference>
<dbReference type="RefSeq" id="WP_068684299.1">
    <property type="nucleotide sequence ID" value="NZ_LYPA01000064.1"/>
</dbReference>
<feature type="domain" description="HTH araC/xylS-type" evidence="3">
    <location>
        <begin position="17"/>
        <end position="116"/>
    </location>
</feature>
<dbReference type="Pfam" id="PF12833">
    <property type="entry name" value="HTH_18"/>
    <property type="match status" value="1"/>
</dbReference>
<dbReference type="OrthoDB" id="5337216at2"/>
<organism evidence="4 5">
    <name type="scientific">Paenibacillus oryzae</name>
    <dbReference type="NCBI Taxonomy" id="1844972"/>
    <lineage>
        <taxon>Bacteria</taxon>
        <taxon>Bacillati</taxon>
        <taxon>Bacillota</taxon>
        <taxon>Bacilli</taxon>
        <taxon>Bacillales</taxon>
        <taxon>Paenibacillaceae</taxon>
        <taxon>Paenibacillus</taxon>
    </lineage>
</organism>